<dbReference type="STRING" id="142588.SAMN04488559_104102"/>
<keyword evidence="3 7" id="KW-0812">Transmembrane</keyword>
<feature type="transmembrane region" description="Helical" evidence="7">
    <location>
        <begin position="239"/>
        <end position="257"/>
    </location>
</feature>
<dbReference type="PANTHER" id="PTHR36115:SF9">
    <property type="entry name" value="LMO1584 PROTEIN"/>
    <property type="match status" value="1"/>
</dbReference>
<evidence type="ECO:0000256" key="6">
    <source>
        <dbReference type="SAM" id="MobiDB-lite"/>
    </source>
</evidence>
<accession>A0A1H9RJV8</accession>
<dbReference type="PANTHER" id="PTHR36115">
    <property type="entry name" value="PROLINE-RICH ANTIGEN HOMOLOG-RELATED"/>
    <property type="match status" value="1"/>
</dbReference>
<keyword evidence="4 7" id="KW-1133">Transmembrane helix</keyword>
<feature type="compositionally biased region" description="Basic and acidic residues" evidence="6">
    <location>
        <begin position="1"/>
        <end position="11"/>
    </location>
</feature>
<evidence type="ECO:0000256" key="1">
    <source>
        <dbReference type="ARBA" id="ARBA00004651"/>
    </source>
</evidence>
<reference evidence="9 10" key="1">
    <citation type="submission" date="2016-10" db="EMBL/GenBank/DDBJ databases">
        <authorList>
            <person name="de Groot N.N."/>
        </authorList>
    </citation>
    <scope>NUCLEOTIDE SEQUENCE [LARGE SCALE GENOMIC DNA]</scope>
    <source>
        <strain evidence="9 10">DSM 13760</strain>
    </source>
</reference>
<dbReference type="AlphaFoldDB" id="A0A1H9RJV8"/>
<evidence type="ECO:0000256" key="2">
    <source>
        <dbReference type="ARBA" id="ARBA00022475"/>
    </source>
</evidence>
<evidence type="ECO:0000313" key="9">
    <source>
        <dbReference type="EMBL" id="SER72984.1"/>
    </source>
</evidence>
<name>A0A1H9RJV8_9LACT</name>
<dbReference type="InterPro" id="IPR010432">
    <property type="entry name" value="RDD"/>
</dbReference>
<evidence type="ECO:0000256" key="3">
    <source>
        <dbReference type="ARBA" id="ARBA00022692"/>
    </source>
</evidence>
<feature type="domain" description="RDD" evidence="8">
    <location>
        <begin position="232"/>
        <end position="357"/>
    </location>
</feature>
<protein>
    <submittedName>
        <fullName evidence="9">Uncharacterized membrane protein YckC, RDD family</fullName>
    </submittedName>
</protein>
<comment type="subcellular location">
    <subcellularLocation>
        <location evidence="1">Cell membrane</location>
        <topology evidence="1">Multi-pass membrane protein</topology>
    </subcellularLocation>
</comment>
<organism evidence="9 10">
    <name type="scientific">Isobaculum melis</name>
    <dbReference type="NCBI Taxonomy" id="142588"/>
    <lineage>
        <taxon>Bacteria</taxon>
        <taxon>Bacillati</taxon>
        <taxon>Bacillota</taxon>
        <taxon>Bacilli</taxon>
        <taxon>Lactobacillales</taxon>
        <taxon>Carnobacteriaceae</taxon>
        <taxon>Isobaculum</taxon>
    </lineage>
</organism>
<proteinExistence type="predicted"/>
<keyword evidence="2" id="KW-1003">Cell membrane</keyword>
<evidence type="ECO:0000259" key="8">
    <source>
        <dbReference type="Pfam" id="PF06271"/>
    </source>
</evidence>
<dbReference type="GO" id="GO:0005886">
    <property type="term" value="C:plasma membrane"/>
    <property type="evidence" value="ECO:0007669"/>
    <property type="project" value="UniProtKB-SubCell"/>
</dbReference>
<evidence type="ECO:0000313" key="10">
    <source>
        <dbReference type="Proteomes" id="UP000198948"/>
    </source>
</evidence>
<sequence length="373" mass="42547">MPDFYKEDKDSAGFGHNVTPFPGIHHNETVKHEENEEDIVLHMEDLNLTDFPLNIQNAILNHDLRSGIKERTIEEEKVEISKLLGEIDEELFTEQESEMEDAASYSEIHRAELERLCRESDMEAEQLAYKEFAEVEVLQEDTVEKQQMVPVQTETSEIFAELQRLKQKQIEPEVAALPLPPRSSRKKHKKVNAVATETKEQVIIQEEMAPAIEMNEAEQVQEPAAVYPNVVYAGFWMRMFAYLVDILMVSSFHRIVVNQLKEAANVSLLIGPFSLSQYIQVLVFVLYFVLFTKINNGQTIGKMIFDLRVVSLTGGKLTWGAIFLREGLGRYCQKILLPLYLMVGLTPKKQHLVDMVSKTSVVSGSLVKAYQAK</sequence>
<evidence type="ECO:0000256" key="7">
    <source>
        <dbReference type="SAM" id="Phobius"/>
    </source>
</evidence>
<gene>
    <name evidence="9" type="ORF">SAMN04488559_104102</name>
</gene>
<dbReference type="Proteomes" id="UP000198948">
    <property type="component" value="Unassembled WGS sequence"/>
</dbReference>
<dbReference type="Pfam" id="PF06271">
    <property type="entry name" value="RDD"/>
    <property type="match status" value="1"/>
</dbReference>
<keyword evidence="5 7" id="KW-0472">Membrane</keyword>
<dbReference type="RefSeq" id="WP_092650912.1">
    <property type="nucleotide sequence ID" value="NZ_FOHA01000004.1"/>
</dbReference>
<feature type="region of interest" description="Disordered" evidence="6">
    <location>
        <begin position="1"/>
        <end position="25"/>
    </location>
</feature>
<dbReference type="InterPro" id="IPR051791">
    <property type="entry name" value="Pra-immunoreactive"/>
</dbReference>
<keyword evidence="10" id="KW-1185">Reference proteome</keyword>
<evidence type="ECO:0000256" key="4">
    <source>
        <dbReference type="ARBA" id="ARBA00022989"/>
    </source>
</evidence>
<dbReference type="OrthoDB" id="9793824at2"/>
<evidence type="ECO:0000256" key="5">
    <source>
        <dbReference type="ARBA" id="ARBA00023136"/>
    </source>
</evidence>
<feature type="transmembrane region" description="Helical" evidence="7">
    <location>
        <begin position="277"/>
        <end position="294"/>
    </location>
</feature>
<dbReference type="EMBL" id="FOHA01000004">
    <property type="protein sequence ID" value="SER72984.1"/>
    <property type="molecule type" value="Genomic_DNA"/>
</dbReference>